<dbReference type="Proteomes" id="UP000664132">
    <property type="component" value="Unassembled WGS sequence"/>
</dbReference>
<protein>
    <submittedName>
        <fullName evidence="1">Uncharacterized protein</fullName>
    </submittedName>
</protein>
<dbReference type="EMBL" id="JAFJYH010000196">
    <property type="protein sequence ID" value="KAG4416153.1"/>
    <property type="molecule type" value="Genomic_DNA"/>
</dbReference>
<comment type="caution">
    <text evidence="1">The sequence shown here is derived from an EMBL/GenBank/DDBJ whole genome shotgun (WGS) entry which is preliminary data.</text>
</comment>
<sequence>MEVAGFVLTVYPVTILAFEQYKKGAKYFSQYVCFRQRYEAFIRDMEGQQLFFEGILQDLMCGGPDPFLTGASLKDAFLQIVNDATFTGWRDPVLKKRLLRDLLDIQALQSSDQTPDGGSTNGNVLLRRYF</sequence>
<reference evidence="1" key="1">
    <citation type="submission" date="2021-02" db="EMBL/GenBank/DDBJ databases">
        <title>Genome sequence Cadophora malorum strain M34.</title>
        <authorList>
            <person name="Stefanovic E."/>
            <person name="Vu D."/>
            <person name="Scully C."/>
            <person name="Dijksterhuis J."/>
            <person name="Roader J."/>
            <person name="Houbraken J."/>
        </authorList>
    </citation>
    <scope>NUCLEOTIDE SEQUENCE</scope>
    <source>
        <strain evidence="1">M34</strain>
    </source>
</reference>
<name>A0A8H7TC69_9HELO</name>
<dbReference type="AlphaFoldDB" id="A0A8H7TC69"/>
<gene>
    <name evidence="1" type="ORF">IFR04_010735</name>
</gene>
<organism evidence="1 2">
    <name type="scientific">Cadophora malorum</name>
    <dbReference type="NCBI Taxonomy" id="108018"/>
    <lineage>
        <taxon>Eukaryota</taxon>
        <taxon>Fungi</taxon>
        <taxon>Dikarya</taxon>
        <taxon>Ascomycota</taxon>
        <taxon>Pezizomycotina</taxon>
        <taxon>Leotiomycetes</taxon>
        <taxon>Helotiales</taxon>
        <taxon>Ploettnerulaceae</taxon>
        <taxon>Cadophora</taxon>
    </lineage>
</organism>
<proteinExistence type="predicted"/>
<dbReference type="OrthoDB" id="3526401at2759"/>
<accession>A0A8H7TC69</accession>
<evidence type="ECO:0000313" key="1">
    <source>
        <dbReference type="EMBL" id="KAG4416153.1"/>
    </source>
</evidence>
<keyword evidence="2" id="KW-1185">Reference proteome</keyword>
<evidence type="ECO:0000313" key="2">
    <source>
        <dbReference type="Proteomes" id="UP000664132"/>
    </source>
</evidence>